<dbReference type="GO" id="GO:0000266">
    <property type="term" value="P:mitochondrial fission"/>
    <property type="evidence" value="ECO:0007669"/>
    <property type="project" value="TreeGrafter"/>
</dbReference>
<dbReference type="InterPro" id="IPR019560">
    <property type="entry name" value="Mitochondrial_18_kDa_protein"/>
</dbReference>
<accession>A0A1B6HJC3</accession>
<evidence type="ECO:0000256" key="2">
    <source>
        <dbReference type="ARBA" id="ARBA00017835"/>
    </source>
</evidence>
<proteinExistence type="inferred from homology"/>
<reference evidence="4" key="1">
    <citation type="submission" date="2015-11" db="EMBL/GenBank/DDBJ databases">
        <title>De novo transcriptome assembly of four potential Pierce s Disease insect vectors from Arizona vineyards.</title>
        <authorList>
            <person name="Tassone E.E."/>
        </authorList>
    </citation>
    <scope>NUCLEOTIDE SEQUENCE</scope>
</reference>
<dbReference type="GO" id="GO:0005739">
    <property type="term" value="C:mitochondrion"/>
    <property type="evidence" value="ECO:0007669"/>
    <property type="project" value="TreeGrafter"/>
</dbReference>
<dbReference type="Pfam" id="PF10558">
    <property type="entry name" value="MTP18"/>
    <property type="match status" value="1"/>
</dbReference>
<name>A0A1B6HJC3_9HEMI</name>
<sequence length="157" mass="17666">MKMDKDLFRDTPVRYLGYANEVGEAFRAVIPTKAVWFSYGIACAYVACDAADKGFTVIHKVPYADIKERNQQGILTAFDALLWQSLASVVVPGFTINRLCWITRLCLSHHRLKPVSKVVSVAVGLTAIPFIIKPIDKAVDHCMDLTVRPWLFKTKHD</sequence>
<dbReference type="PANTHER" id="PTHR11001">
    <property type="entry name" value="MITOCHONDRIAL FISSION PROCESS PROTEIN 1"/>
    <property type="match status" value="1"/>
</dbReference>
<dbReference type="EMBL" id="GECU01006264">
    <property type="protein sequence ID" value="JAT01443.1"/>
    <property type="molecule type" value="Transcribed_RNA"/>
</dbReference>
<dbReference type="EMBL" id="GECU01032917">
    <property type="protein sequence ID" value="JAS74789.1"/>
    <property type="molecule type" value="Transcribed_RNA"/>
</dbReference>
<dbReference type="PANTHER" id="PTHR11001:SF2">
    <property type="entry name" value="MITOCHONDRIAL FISSION PROCESS PROTEIN 1"/>
    <property type="match status" value="1"/>
</dbReference>
<evidence type="ECO:0000256" key="3">
    <source>
        <dbReference type="ARBA" id="ARBA00029631"/>
    </source>
</evidence>
<evidence type="ECO:0000256" key="1">
    <source>
        <dbReference type="ARBA" id="ARBA00009224"/>
    </source>
</evidence>
<protein>
    <recommendedName>
        <fullName evidence="2">Mitochondrial fission process protein 1</fullName>
    </recommendedName>
    <alternativeName>
        <fullName evidence="3">Mitochondrial 18 kDa protein</fullName>
    </alternativeName>
</protein>
<evidence type="ECO:0000313" key="5">
    <source>
        <dbReference type="EMBL" id="JAT01443.1"/>
    </source>
</evidence>
<gene>
    <name evidence="4" type="ORF">g.30909</name>
    <name evidence="5" type="ORF">g.30911</name>
</gene>
<evidence type="ECO:0000313" key="4">
    <source>
        <dbReference type="EMBL" id="JAS74789.1"/>
    </source>
</evidence>
<dbReference type="AlphaFoldDB" id="A0A1B6HJC3"/>
<organism evidence="4">
    <name type="scientific">Homalodisca liturata</name>
    <dbReference type="NCBI Taxonomy" id="320908"/>
    <lineage>
        <taxon>Eukaryota</taxon>
        <taxon>Metazoa</taxon>
        <taxon>Ecdysozoa</taxon>
        <taxon>Arthropoda</taxon>
        <taxon>Hexapoda</taxon>
        <taxon>Insecta</taxon>
        <taxon>Pterygota</taxon>
        <taxon>Neoptera</taxon>
        <taxon>Paraneoptera</taxon>
        <taxon>Hemiptera</taxon>
        <taxon>Auchenorrhyncha</taxon>
        <taxon>Membracoidea</taxon>
        <taxon>Cicadellidae</taxon>
        <taxon>Cicadellinae</taxon>
        <taxon>Proconiini</taxon>
        <taxon>Homalodisca</taxon>
    </lineage>
</organism>
<comment type="similarity">
    <text evidence="1">Belongs to the MTFP1 family.</text>
</comment>